<name>A0A1G6SK74_9BURK</name>
<dbReference type="EMBL" id="FMYQ01000015">
    <property type="protein sequence ID" value="SDD17238.1"/>
    <property type="molecule type" value="Genomic_DNA"/>
</dbReference>
<dbReference type="OrthoDB" id="9135548at2"/>
<dbReference type="STRING" id="416944.SAMN05421548_115105"/>
<dbReference type="AlphaFoldDB" id="A0A1G6SK74"/>
<proteinExistence type="predicted"/>
<sequence length="80" mass="8630">METIERRSQTEVRVDDKLYAFDSGEQADRFEQCAREGRASECVANYPPRTTAPVSAPAALHRSGAGITIGPPPGAVDEEP</sequence>
<evidence type="ECO:0000313" key="2">
    <source>
        <dbReference type="Proteomes" id="UP000198908"/>
    </source>
</evidence>
<dbReference type="Proteomes" id="UP000198908">
    <property type="component" value="Unassembled WGS sequence"/>
</dbReference>
<protein>
    <submittedName>
        <fullName evidence="1">Uncharacterized protein</fullName>
    </submittedName>
</protein>
<accession>A0A1G6SK74</accession>
<gene>
    <name evidence="1" type="ORF">SAMN05421548_115105</name>
</gene>
<reference evidence="2" key="1">
    <citation type="submission" date="2016-09" db="EMBL/GenBank/DDBJ databases">
        <authorList>
            <person name="Varghese N."/>
            <person name="Submissions S."/>
        </authorList>
    </citation>
    <scope>NUCLEOTIDE SEQUENCE [LARGE SCALE GENOMIC DNA]</scope>
    <source>
        <strain evidence="2">TNe-862</strain>
    </source>
</reference>
<organism evidence="1 2">
    <name type="scientific">Paraburkholderia lycopersici</name>
    <dbReference type="NCBI Taxonomy" id="416944"/>
    <lineage>
        <taxon>Bacteria</taxon>
        <taxon>Pseudomonadati</taxon>
        <taxon>Pseudomonadota</taxon>
        <taxon>Betaproteobacteria</taxon>
        <taxon>Burkholderiales</taxon>
        <taxon>Burkholderiaceae</taxon>
        <taxon>Paraburkholderia</taxon>
    </lineage>
</organism>
<evidence type="ECO:0000313" key="1">
    <source>
        <dbReference type="EMBL" id="SDD17238.1"/>
    </source>
</evidence>
<dbReference type="RefSeq" id="WP_091998816.1">
    <property type="nucleotide sequence ID" value="NZ_FMYQ01000015.1"/>
</dbReference>
<keyword evidence="2" id="KW-1185">Reference proteome</keyword>